<evidence type="ECO:0000313" key="6">
    <source>
        <dbReference type="Proteomes" id="UP000663852"/>
    </source>
</evidence>
<dbReference type="OrthoDB" id="186625at2759"/>
<dbReference type="Proteomes" id="UP000663852">
    <property type="component" value="Unassembled WGS sequence"/>
</dbReference>
<dbReference type="GO" id="GO:0005509">
    <property type="term" value="F:calcium ion binding"/>
    <property type="evidence" value="ECO:0007669"/>
    <property type="project" value="InterPro"/>
</dbReference>
<dbReference type="EMBL" id="CAJNOJ010000101">
    <property type="protein sequence ID" value="CAF1112464.1"/>
    <property type="molecule type" value="Genomic_DNA"/>
</dbReference>
<evidence type="ECO:0000313" key="5">
    <source>
        <dbReference type="Proteomes" id="UP000663828"/>
    </source>
</evidence>
<dbReference type="CDD" id="cd00051">
    <property type="entry name" value="EFh"/>
    <property type="match status" value="1"/>
</dbReference>
<dbReference type="Proteomes" id="UP000663828">
    <property type="component" value="Unassembled WGS sequence"/>
</dbReference>
<dbReference type="PROSITE" id="PS00018">
    <property type="entry name" value="EF_HAND_1"/>
    <property type="match status" value="1"/>
</dbReference>
<evidence type="ECO:0000313" key="3">
    <source>
        <dbReference type="EMBL" id="CAF0858604.1"/>
    </source>
</evidence>
<sequence>MGNQNNRGKTLTDYDIRLFSQQSQLPPHIIQQLYEAFIERAGKDGRMTVSDFKKSYLEINPNASPYNLDNEAERIFIMFDRDRNGVLTFDEFMMAYVLLQRGVDTPANRWQYVISAMPPGVLSRPGYVNSAEALQLLQQLNQFYQIPNFEPTAQHNIVWTQLTPQLDPTGYIPQAEFLRLIAAQPSIQPHIW</sequence>
<proteinExistence type="predicted"/>
<dbReference type="InterPro" id="IPR011992">
    <property type="entry name" value="EF-hand-dom_pair"/>
</dbReference>
<dbReference type="SUPFAM" id="SSF47473">
    <property type="entry name" value="EF-hand"/>
    <property type="match status" value="1"/>
</dbReference>
<dbReference type="SMART" id="SM00054">
    <property type="entry name" value="EFh"/>
    <property type="match status" value="1"/>
</dbReference>
<accession>A0A814PZ47</accession>
<dbReference type="PROSITE" id="PS50222">
    <property type="entry name" value="EF_HAND_2"/>
    <property type="match status" value="1"/>
</dbReference>
<feature type="domain" description="EF-hand" evidence="2">
    <location>
        <begin position="67"/>
        <end position="102"/>
    </location>
</feature>
<evidence type="ECO:0000313" key="4">
    <source>
        <dbReference type="EMBL" id="CAF1112464.1"/>
    </source>
</evidence>
<keyword evidence="1" id="KW-0106">Calcium</keyword>
<protein>
    <recommendedName>
        <fullName evidence="2">EF-hand domain-containing protein</fullName>
    </recommendedName>
</protein>
<dbReference type="Gene3D" id="1.10.238.10">
    <property type="entry name" value="EF-hand"/>
    <property type="match status" value="1"/>
</dbReference>
<evidence type="ECO:0000256" key="1">
    <source>
        <dbReference type="ARBA" id="ARBA00022837"/>
    </source>
</evidence>
<dbReference type="InterPro" id="IPR018247">
    <property type="entry name" value="EF_Hand_1_Ca_BS"/>
</dbReference>
<evidence type="ECO:0000259" key="2">
    <source>
        <dbReference type="PROSITE" id="PS50222"/>
    </source>
</evidence>
<name>A0A814PZ47_ADIRI</name>
<dbReference type="InterPro" id="IPR002048">
    <property type="entry name" value="EF_hand_dom"/>
</dbReference>
<dbReference type="EMBL" id="CAJNOR010000259">
    <property type="protein sequence ID" value="CAF0858604.1"/>
    <property type="molecule type" value="Genomic_DNA"/>
</dbReference>
<gene>
    <name evidence="4" type="ORF">EDS130_LOCUS20594</name>
    <name evidence="3" type="ORF">XAT740_LOCUS5865</name>
</gene>
<dbReference type="AlphaFoldDB" id="A0A814PZ47"/>
<reference evidence="4" key="1">
    <citation type="submission" date="2021-02" db="EMBL/GenBank/DDBJ databases">
        <authorList>
            <person name="Nowell W R."/>
        </authorList>
    </citation>
    <scope>NUCLEOTIDE SEQUENCE</scope>
</reference>
<organism evidence="4 6">
    <name type="scientific">Adineta ricciae</name>
    <name type="common">Rotifer</name>
    <dbReference type="NCBI Taxonomy" id="249248"/>
    <lineage>
        <taxon>Eukaryota</taxon>
        <taxon>Metazoa</taxon>
        <taxon>Spiralia</taxon>
        <taxon>Gnathifera</taxon>
        <taxon>Rotifera</taxon>
        <taxon>Eurotatoria</taxon>
        <taxon>Bdelloidea</taxon>
        <taxon>Adinetida</taxon>
        <taxon>Adinetidae</taxon>
        <taxon>Adineta</taxon>
    </lineage>
</organism>
<keyword evidence="5" id="KW-1185">Reference proteome</keyword>
<comment type="caution">
    <text evidence="4">The sequence shown here is derived from an EMBL/GenBank/DDBJ whole genome shotgun (WGS) entry which is preliminary data.</text>
</comment>